<dbReference type="GO" id="GO:0071555">
    <property type="term" value="P:cell wall organization"/>
    <property type="evidence" value="ECO:0007669"/>
    <property type="project" value="InterPro"/>
</dbReference>
<evidence type="ECO:0000313" key="11">
    <source>
        <dbReference type="EMBL" id="PSR44869.1"/>
    </source>
</evidence>
<dbReference type="Pfam" id="PF02753">
    <property type="entry name" value="PapD_C"/>
    <property type="match status" value="1"/>
</dbReference>
<dbReference type="AlphaFoldDB" id="A0A2T2XX43"/>
<accession>A0A2T2XX43</accession>
<dbReference type="InterPro" id="IPR013783">
    <property type="entry name" value="Ig-like_fold"/>
</dbReference>
<organism evidence="11 12">
    <name type="scientific">Kluyvera genomosp. 2</name>
    <dbReference type="NCBI Taxonomy" id="2774054"/>
    <lineage>
        <taxon>Bacteria</taxon>
        <taxon>Pseudomonadati</taxon>
        <taxon>Pseudomonadota</taxon>
        <taxon>Gammaproteobacteria</taxon>
        <taxon>Enterobacterales</taxon>
        <taxon>Enterobacteriaceae</taxon>
        <taxon>Kluyvera</taxon>
    </lineage>
</organism>
<keyword evidence="12" id="KW-1185">Reference proteome</keyword>
<protein>
    <submittedName>
        <fullName evidence="11">Fimbrial chaperone protein</fullName>
    </submittedName>
</protein>
<dbReference type="FunFam" id="2.60.40.10:FF:000458">
    <property type="entry name" value="Molecular chaperone FimC"/>
    <property type="match status" value="1"/>
</dbReference>
<evidence type="ECO:0000256" key="2">
    <source>
        <dbReference type="ARBA" id="ARBA00007399"/>
    </source>
</evidence>
<keyword evidence="3" id="KW-1029">Fimbrium biogenesis</keyword>
<dbReference type="InterPro" id="IPR001829">
    <property type="entry name" value="Pili_assmbl_chaperone_bac"/>
</dbReference>
<dbReference type="GO" id="GO:0030288">
    <property type="term" value="C:outer membrane-bounded periplasmic space"/>
    <property type="evidence" value="ECO:0007669"/>
    <property type="project" value="InterPro"/>
</dbReference>
<comment type="subcellular location">
    <subcellularLocation>
        <location evidence="1 8">Periplasm</location>
    </subcellularLocation>
</comment>
<keyword evidence="5" id="KW-0574">Periplasm</keyword>
<dbReference type="Pfam" id="PF00345">
    <property type="entry name" value="PapD_N"/>
    <property type="match status" value="1"/>
</dbReference>
<feature type="domain" description="Pili assembly chaperone C-terminal" evidence="10">
    <location>
        <begin position="165"/>
        <end position="221"/>
    </location>
</feature>
<evidence type="ECO:0000256" key="8">
    <source>
        <dbReference type="RuleBase" id="RU003918"/>
    </source>
</evidence>
<dbReference type="InterPro" id="IPR016148">
    <property type="entry name" value="Pili_assmbl_chaperone_C"/>
</dbReference>
<comment type="similarity">
    <text evidence="2 8">Belongs to the periplasmic pilus chaperone family.</text>
</comment>
<dbReference type="EMBL" id="PYHO01000022">
    <property type="protein sequence ID" value="PSR44869.1"/>
    <property type="molecule type" value="Genomic_DNA"/>
</dbReference>
<evidence type="ECO:0000256" key="5">
    <source>
        <dbReference type="ARBA" id="ARBA00022764"/>
    </source>
</evidence>
<sequence>MSGNFINVILFLLCSFYSSLSFSGVVVGGTRIIFPGNAPDATISIYNKETKLPYLIQSWVDPFGKDDKSKPPFTTIPPVSRLEAGQEKILRIVKTSGSLPEDRESVFWFNVKNIPPSGDNQERSSLEIAIKTRIKLFWRPTSITITPEKAIANVTWKHQGNNLVVTNQNPIHINIMSVAVDGKDISLNMIRPFETLTLDIPAGASGRTLVWKFINDYGAVSDPIKQAL</sequence>
<dbReference type="PANTHER" id="PTHR30251">
    <property type="entry name" value="PILUS ASSEMBLY CHAPERONE"/>
    <property type="match status" value="1"/>
</dbReference>
<evidence type="ECO:0000259" key="10">
    <source>
        <dbReference type="Pfam" id="PF02753"/>
    </source>
</evidence>
<dbReference type="Proteomes" id="UP000240892">
    <property type="component" value="Unassembled WGS sequence"/>
</dbReference>
<keyword evidence="4" id="KW-0732">Signal</keyword>
<dbReference type="InterPro" id="IPR016147">
    <property type="entry name" value="Pili_assmbl_chaperone_N"/>
</dbReference>
<feature type="domain" description="Pili assembly chaperone N-terminal" evidence="9">
    <location>
        <begin position="24"/>
        <end position="143"/>
    </location>
</feature>
<evidence type="ECO:0000256" key="1">
    <source>
        <dbReference type="ARBA" id="ARBA00004418"/>
    </source>
</evidence>
<dbReference type="PROSITE" id="PS00635">
    <property type="entry name" value="PILI_CHAPERONE"/>
    <property type="match status" value="1"/>
</dbReference>
<evidence type="ECO:0000256" key="7">
    <source>
        <dbReference type="ARBA" id="ARBA00023319"/>
    </source>
</evidence>
<dbReference type="SUPFAM" id="SSF49354">
    <property type="entry name" value="PapD-like"/>
    <property type="match status" value="1"/>
</dbReference>
<keyword evidence="7" id="KW-0393">Immunoglobulin domain</keyword>
<evidence type="ECO:0000256" key="3">
    <source>
        <dbReference type="ARBA" id="ARBA00022558"/>
    </source>
</evidence>
<dbReference type="InterPro" id="IPR036316">
    <property type="entry name" value="Pili_assmbl_chap_C_dom_sf"/>
</dbReference>
<evidence type="ECO:0000256" key="4">
    <source>
        <dbReference type="ARBA" id="ARBA00022729"/>
    </source>
</evidence>
<evidence type="ECO:0000256" key="6">
    <source>
        <dbReference type="ARBA" id="ARBA00023186"/>
    </source>
</evidence>
<keyword evidence="6 8" id="KW-0143">Chaperone</keyword>
<gene>
    <name evidence="11" type="primary">lfpB</name>
    <name evidence="11" type="synonym">stgB</name>
    <name evidence="11" type="ORF">C8256_20890</name>
</gene>
<dbReference type="PANTHER" id="PTHR30251:SF2">
    <property type="entry name" value="FIMBRIAL CHAPERONE YADV-RELATED"/>
    <property type="match status" value="1"/>
</dbReference>
<dbReference type="PRINTS" id="PR00969">
    <property type="entry name" value="CHAPERONPILI"/>
</dbReference>
<name>A0A2T2XX43_9ENTR</name>
<dbReference type="SUPFAM" id="SSF49584">
    <property type="entry name" value="Periplasmic chaperone C-domain"/>
    <property type="match status" value="1"/>
</dbReference>
<dbReference type="InterPro" id="IPR050643">
    <property type="entry name" value="Periplasmic_pilus_chap"/>
</dbReference>
<dbReference type="InterPro" id="IPR008962">
    <property type="entry name" value="PapD-like_sf"/>
</dbReference>
<evidence type="ECO:0000259" key="9">
    <source>
        <dbReference type="Pfam" id="PF00345"/>
    </source>
</evidence>
<dbReference type="NCBIfam" id="NF011818">
    <property type="entry name" value="PRK15290.1"/>
    <property type="match status" value="1"/>
</dbReference>
<proteinExistence type="inferred from homology"/>
<evidence type="ECO:0000313" key="12">
    <source>
        <dbReference type="Proteomes" id="UP000240892"/>
    </source>
</evidence>
<dbReference type="InterPro" id="IPR018046">
    <property type="entry name" value="Pili_assmbl_chaperone_CS"/>
</dbReference>
<comment type="caution">
    <text evidence="11">The sequence shown here is derived from an EMBL/GenBank/DDBJ whole genome shotgun (WGS) entry which is preliminary data.</text>
</comment>
<reference evidence="11 12" key="1">
    <citation type="submission" date="2018-03" db="EMBL/GenBank/DDBJ databases">
        <title>First report of an OXA-48+CTX-M-M-producing Kluyvera ascorbata clone recovered from patients admitted in a University Hospital in Madrid, Spain.</title>
        <authorList>
            <person name="Hernandez-Garcia M."/>
            <person name="Leon-Sampedro R."/>
            <person name="Perez-Viso B."/>
            <person name="Morosini M.I."/>
            <person name="Lopez-Fresnena N."/>
            <person name="Coque T.M."/>
            <person name="Bonten M."/>
            <person name="Malhotra-Kumar S."/>
            <person name="Ruiz-Garbajosa P."/>
            <person name="Canton R."/>
        </authorList>
    </citation>
    <scope>NUCLEOTIDE SEQUENCE [LARGE SCALE GENOMIC DNA]</scope>
    <source>
        <strain evidence="11 12">KA2</strain>
    </source>
</reference>
<dbReference type="Gene3D" id="2.60.40.10">
    <property type="entry name" value="Immunoglobulins"/>
    <property type="match status" value="2"/>
</dbReference>